<sequence length="539" mass="56650">MSGAGRGATVALVGGRVRTLDPRRPAAEAVALRDGAIAAVGDERAVRAACGPATELVDLGGATVVPGLIDGHQHPLEWGGRAARGADLAGIETLEQLLAALRAERERVGRDGWVRGWGLPYEPFAGGTIAAELIEEAVGGAPTALMFCDLHTLLATRAALAAAGIDGPRAFPDASEIVCADGVPTGELREPAAYELVLAASPQPTAAELRDEIAARLQRLHALGLTAVHVMDGSPSTYRLLAELEDEGRLTMRLSVPLWQTPEQDEATVAEHLALRDAGGALWRGGVAKFFADGVIDTGTAWLLEPDAHGDGREPLWPDPARYAERVARFAGAGFQCVTHAVGDGAVRAALDAYARAPAAPGVLHRIEHLETLADDDLAALACRPVVASMQPLHMQWRRPDGGDSWTARLGAERAARAFRTRDLIDAGARVVLGSDWPVANDDPRVGMAWARLRRPPGEPGHPPFEPAQRLSAEEALAGYTRWAAEVEHGLPPGGVVAPGMRADLTAFAEDPVDCPADELAALPVTLTVVDGKVVHRAG</sequence>
<dbReference type="Gene3D" id="3.20.20.140">
    <property type="entry name" value="Metal-dependent hydrolases"/>
    <property type="match status" value="1"/>
</dbReference>
<dbReference type="CDD" id="cd01300">
    <property type="entry name" value="YtcJ_like"/>
    <property type="match status" value="1"/>
</dbReference>
<protein>
    <recommendedName>
        <fullName evidence="1">Amidohydrolase 3 domain-containing protein</fullName>
    </recommendedName>
</protein>
<dbReference type="GO" id="GO:0016810">
    <property type="term" value="F:hydrolase activity, acting on carbon-nitrogen (but not peptide) bonds"/>
    <property type="evidence" value="ECO:0007669"/>
    <property type="project" value="InterPro"/>
</dbReference>
<dbReference type="InterPro" id="IPR033932">
    <property type="entry name" value="YtcJ-like"/>
</dbReference>
<gene>
    <name evidence="2" type="ORF">BDZ31_003848</name>
</gene>
<dbReference type="Proteomes" id="UP000585272">
    <property type="component" value="Unassembled WGS sequence"/>
</dbReference>
<dbReference type="InterPro" id="IPR011059">
    <property type="entry name" value="Metal-dep_hydrolase_composite"/>
</dbReference>
<dbReference type="Gene3D" id="3.10.310.70">
    <property type="match status" value="1"/>
</dbReference>
<organism evidence="2 3">
    <name type="scientific">Conexibacter arvalis</name>
    <dbReference type="NCBI Taxonomy" id="912552"/>
    <lineage>
        <taxon>Bacteria</taxon>
        <taxon>Bacillati</taxon>
        <taxon>Actinomycetota</taxon>
        <taxon>Thermoleophilia</taxon>
        <taxon>Solirubrobacterales</taxon>
        <taxon>Conexibacteraceae</taxon>
        <taxon>Conexibacter</taxon>
    </lineage>
</organism>
<dbReference type="SUPFAM" id="SSF51338">
    <property type="entry name" value="Composite domain of metallo-dependent hydrolases"/>
    <property type="match status" value="1"/>
</dbReference>
<reference evidence="2 3" key="1">
    <citation type="submission" date="2020-08" db="EMBL/GenBank/DDBJ databases">
        <title>Genomic Encyclopedia of Archaeal and Bacterial Type Strains, Phase II (KMG-II): from individual species to whole genera.</title>
        <authorList>
            <person name="Goeker M."/>
        </authorList>
    </citation>
    <scope>NUCLEOTIDE SEQUENCE [LARGE SCALE GENOMIC DNA]</scope>
    <source>
        <strain evidence="2 3">DSM 23288</strain>
    </source>
</reference>
<dbReference type="InterPro" id="IPR013108">
    <property type="entry name" value="Amidohydro_3"/>
</dbReference>
<feature type="domain" description="Amidohydrolase 3" evidence="1">
    <location>
        <begin position="55"/>
        <end position="536"/>
    </location>
</feature>
<evidence type="ECO:0000259" key="1">
    <source>
        <dbReference type="Pfam" id="PF07969"/>
    </source>
</evidence>
<proteinExistence type="predicted"/>
<keyword evidence="3" id="KW-1185">Reference proteome</keyword>
<dbReference type="AlphaFoldDB" id="A0A840IIS6"/>
<name>A0A840IIS6_9ACTN</name>
<evidence type="ECO:0000313" key="3">
    <source>
        <dbReference type="Proteomes" id="UP000585272"/>
    </source>
</evidence>
<dbReference type="InterPro" id="IPR032466">
    <property type="entry name" value="Metal_Hydrolase"/>
</dbReference>
<dbReference type="Gene3D" id="2.30.40.10">
    <property type="entry name" value="Urease, subunit C, domain 1"/>
    <property type="match status" value="1"/>
</dbReference>
<dbReference type="PANTHER" id="PTHR22642">
    <property type="entry name" value="IMIDAZOLONEPROPIONASE"/>
    <property type="match status" value="1"/>
</dbReference>
<comment type="caution">
    <text evidence="2">The sequence shown here is derived from an EMBL/GenBank/DDBJ whole genome shotgun (WGS) entry which is preliminary data.</text>
</comment>
<dbReference type="EMBL" id="JACHNU010000006">
    <property type="protein sequence ID" value="MBB4664245.1"/>
    <property type="molecule type" value="Genomic_DNA"/>
</dbReference>
<accession>A0A840IIS6</accession>
<dbReference type="Pfam" id="PF07969">
    <property type="entry name" value="Amidohydro_3"/>
    <property type="match status" value="1"/>
</dbReference>
<evidence type="ECO:0000313" key="2">
    <source>
        <dbReference type="EMBL" id="MBB4664245.1"/>
    </source>
</evidence>
<dbReference type="PANTHER" id="PTHR22642:SF2">
    <property type="entry name" value="PROTEIN LONG AFTER FAR-RED 3"/>
    <property type="match status" value="1"/>
</dbReference>
<dbReference type="SUPFAM" id="SSF51556">
    <property type="entry name" value="Metallo-dependent hydrolases"/>
    <property type="match status" value="1"/>
</dbReference>
<dbReference type="RefSeq" id="WP_183344091.1">
    <property type="nucleotide sequence ID" value="NZ_JACHNU010000006.1"/>
</dbReference>